<gene>
    <name evidence="1" type="ORF">NPIL_585081</name>
</gene>
<reference evidence="1" key="1">
    <citation type="submission" date="2020-08" db="EMBL/GenBank/DDBJ databases">
        <title>Multicomponent nature underlies the extraordinary mechanical properties of spider dragline silk.</title>
        <authorList>
            <person name="Kono N."/>
            <person name="Nakamura H."/>
            <person name="Mori M."/>
            <person name="Yoshida Y."/>
            <person name="Ohtoshi R."/>
            <person name="Malay A.D."/>
            <person name="Moran D.A.P."/>
            <person name="Tomita M."/>
            <person name="Numata K."/>
            <person name="Arakawa K."/>
        </authorList>
    </citation>
    <scope>NUCLEOTIDE SEQUENCE</scope>
</reference>
<dbReference type="EMBL" id="BMAW01128110">
    <property type="protein sequence ID" value="GFU24053.1"/>
    <property type="molecule type" value="Genomic_DNA"/>
</dbReference>
<organism evidence="1 2">
    <name type="scientific">Nephila pilipes</name>
    <name type="common">Giant wood spider</name>
    <name type="synonym">Nephila maculata</name>
    <dbReference type="NCBI Taxonomy" id="299642"/>
    <lineage>
        <taxon>Eukaryota</taxon>
        <taxon>Metazoa</taxon>
        <taxon>Ecdysozoa</taxon>
        <taxon>Arthropoda</taxon>
        <taxon>Chelicerata</taxon>
        <taxon>Arachnida</taxon>
        <taxon>Araneae</taxon>
        <taxon>Araneomorphae</taxon>
        <taxon>Entelegynae</taxon>
        <taxon>Araneoidea</taxon>
        <taxon>Nephilidae</taxon>
        <taxon>Nephila</taxon>
    </lineage>
</organism>
<evidence type="ECO:0000313" key="1">
    <source>
        <dbReference type="EMBL" id="GFU24053.1"/>
    </source>
</evidence>
<sequence length="240" mass="28026">MKWVFAIPIISFPWKEWNVTIISFHQDSEGRFFFLKKKKKDRKRIFSFCIRIAPGTFLRPSDGTSRQQRQVSLHGMWPLRTVASLRDQFLPFIFTNSCQIPDATTGLLSSHRIDRKTPSESEVLHLQHSTTFIGGDNALFFTNHSCCLECLPPSPFPFFPCCFLLVIYSEDHQRFLFQKEAFDFFRGYKRIERERRRGREDRNEGKGHLLFSPSTLNCLKCGDISRARSKTECFSSPRAP</sequence>
<accession>A0A8X6QKM7</accession>
<keyword evidence="2" id="KW-1185">Reference proteome</keyword>
<proteinExistence type="predicted"/>
<dbReference type="Proteomes" id="UP000887013">
    <property type="component" value="Unassembled WGS sequence"/>
</dbReference>
<name>A0A8X6QKM7_NEPPI</name>
<evidence type="ECO:0000313" key="2">
    <source>
        <dbReference type="Proteomes" id="UP000887013"/>
    </source>
</evidence>
<protein>
    <submittedName>
        <fullName evidence="1">Uncharacterized protein</fullName>
    </submittedName>
</protein>
<comment type="caution">
    <text evidence="1">The sequence shown here is derived from an EMBL/GenBank/DDBJ whole genome shotgun (WGS) entry which is preliminary data.</text>
</comment>
<dbReference type="AlphaFoldDB" id="A0A8X6QKM7"/>